<feature type="signal peptide" evidence="3">
    <location>
        <begin position="1"/>
        <end position="20"/>
    </location>
</feature>
<dbReference type="AlphaFoldDB" id="A0A135LFR8"/>
<feature type="transmembrane region" description="Helical" evidence="2">
    <location>
        <begin position="173"/>
        <end position="197"/>
    </location>
</feature>
<feature type="chain" id="PRO_5007800502" evidence="3">
    <location>
        <begin position="21"/>
        <end position="550"/>
    </location>
</feature>
<feature type="region of interest" description="Disordered" evidence="1">
    <location>
        <begin position="356"/>
        <end position="392"/>
    </location>
</feature>
<proteinExistence type="predicted"/>
<dbReference type="RefSeq" id="XP_040646367.1">
    <property type="nucleotide sequence ID" value="XM_040789414.1"/>
</dbReference>
<sequence length="550" mass="60222">MFSAILRIGAWAAVVLQATAIPHSIRDNTGDTCGAVGQFKSNPSPEAWSKANTDAWLNNWWTENAQNRTDNKYGFAGAFGKYALNDEDWSCQNTGDTNNCRLETCDPDLNSLGNSTEQAYYVARAISNLHGFWLGLEQSFGPTSGISALDTDALVLNFWHDENSWDALVLKEILNLVAVVIGVAVVGLSAPALAPVIGATAPVILGAGSAMISGGIGAAIIGITSKDSTGITQADLGHFMSNIFPEISKAFINGNNELMMGHGYGEGDIRTMLEGGSWVNYPGLKKDEAQQAMINIIKSMMINSLWRTQRVFILGGGRCGDGEDVGRGLNADDNTYCDEENRAWYLYYWQSGKAQEQPTAGNNERPNGWISRPWGSDRMGQSPILKKEGSSDGPFWPELNPVDVIKSSLKSYKVGGYNYDGSTLTSRISDIFVPGHDTYTDGASMEGVWTIPVCDISKTINNPDYKYPMKEWILTPYGFDQLPRWCGPICGMDKEATIAFYKAANFKDRYTHPFLAGCSDASQDIPYAGSWWDWVENEDHYDPMVPNIAV</sequence>
<name>A0A135LFR8_PENPA</name>
<reference evidence="4 5" key="1">
    <citation type="journal article" date="2016" name="BMC Genomics">
        <title>Genome sequencing and secondary metabolism of the postharvest pathogen Penicillium griseofulvum.</title>
        <authorList>
            <person name="Banani H."/>
            <person name="Marcet-Houben M."/>
            <person name="Ballester A.R."/>
            <person name="Abbruscato P."/>
            <person name="Gonzalez-Candelas L."/>
            <person name="Gabaldon T."/>
            <person name="Spadaro D."/>
        </authorList>
    </citation>
    <scope>NUCLEOTIDE SEQUENCE [LARGE SCALE GENOMIC DNA]</scope>
    <source>
        <strain evidence="4 5">PG3</strain>
    </source>
</reference>
<feature type="transmembrane region" description="Helical" evidence="2">
    <location>
        <begin position="203"/>
        <end position="223"/>
    </location>
</feature>
<dbReference type="GeneID" id="63704714"/>
<evidence type="ECO:0000256" key="2">
    <source>
        <dbReference type="SAM" id="Phobius"/>
    </source>
</evidence>
<gene>
    <name evidence="4" type="ORF">PGRI_017010</name>
</gene>
<accession>A0A135LFR8</accession>
<evidence type="ECO:0000256" key="3">
    <source>
        <dbReference type="SAM" id="SignalP"/>
    </source>
</evidence>
<keyword evidence="3" id="KW-0732">Signal</keyword>
<dbReference type="OrthoDB" id="5383967at2759"/>
<keyword evidence="2" id="KW-0812">Transmembrane</keyword>
<keyword evidence="2" id="KW-1133">Transmembrane helix</keyword>
<evidence type="ECO:0000256" key="1">
    <source>
        <dbReference type="SAM" id="MobiDB-lite"/>
    </source>
</evidence>
<dbReference type="STRING" id="5078.A0A135LFR8"/>
<evidence type="ECO:0000313" key="5">
    <source>
        <dbReference type="Proteomes" id="UP000070168"/>
    </source>
</evidence>
<dbReference type="Proteomes" id="UP000070168">
    <property type="component" value="Unassembled WGS sequence"/>
</dbReference>
<keyword evidence="5" id="KW-1185">Reference proteome</keyword>
<comment type="caution">
    <text evidence="4">The sequence shown here is derived from an EMBL/GenBank/DDBJ whole genome shotgun (WGS) entry which is preliminary data.</text>
</comment>
<feature type="compositionally biased region" description="Polar residues" evidence="1">
    <location>
        <begin position="356"/>
        <end position="365"/>
    </location>
</feature>
<keyword evidence="2" id="KW-0472">Membrane</keyword>
<organism evidence="4 5">
    <name type="scientific">Penicillium patulum</name>
    <name type="common">Penicillium griseofulvum</name>
    <dbReference type="NCBI Taxonomy" id="5078"/>
    <lineage>
        <taxon>Eukaryota</taxon>
        <taxon>Fungi</taxon>
        <taxon>Dikarya</taxon>
        <taxon>Ascomycota</taxon>
        <taxon>Pezizomycotina</taxon>
        <taxon>Eurotiomycetes</taxon>
        <taxon>Eurotiomycetidae</taxon>
        <taxon>Eurotiales</taxon>
        <taxon>Aspergillaceae</taxon>
        <taxon>Penicillium</taxon>
    </lineage>
</organism>
<dbReference type="EMBL" id="LHQR01000065">
    <property type="protein sequence ID" value="KXG47831.1"/>
    <property type="molecule type" value="Genomic_DNA"/>
</dbReference>
<evidence type="ECO:0000313" key="4">
    <source>
        <dbReference type="EMBL" id="KXG47831.1"/>
    </source>
</evidence>
<protein>
    <submittedName>
        <fullName evidence="4">Uncharacterized protein</fullName>
    </submittedName>
</protein>